<reference evidence="2" key="1">
    <citation type="submission" date="2023-05" db="EMBL/GenBank/DDBJ databases">
        <title>Mycoplasma phocimorsus sp. nov., isolated from Scandinavian patients with seal finger or septic arthritis after contact with seals.</title>
        <authorList>
            <person name="Skafte-Holm A."/>
            <person name="Pedersen T.R."/>
            <person name="Froelund M."/>
            <person name="Stegger M."/>
            <person name="Qvortrup K."/>
            <person name="Michaels D.L."/>
            <person name="Brown D.R."/>
            <person name="Jensen J.S."/>
        </authorList>
    </citation>
    <scope>NUCLEOTIDE SEQUENCE</scope>
    <source>
        <strain evidence="2">M5725</strain>
    </source>
</reference>
<sequence length="101" mass="11560">MITSADYVLPIWTRLKKVDLREKYGYWKADLVFEKKATGYKNVLTLTERKTRVGFAAFVTSKSSYESSSKLKEIITNYNLVVKSITIDNGIEFEKAGILVK</sequence>
<dbReference type="Proteomes" id="UP001224428">
    <property type="component" value="Unassembled WGS sequence"/>
</dbReference>
<dbReference type="RefSeq" id="WP_283827196.1">
    <property type="nucleotide sequence ID" value="NZ_JASDDP010000012.1"/>
</dbReference>
<dbReference type="InterPro" id="IPR001584">
    <property type="entry name" value="Integrase_cat-core"/>
</dbReference>
<protein>
    <recommendedName>
        <fullName evidence="1">Integrase catalytic domain-containing protein</fullName>
    </recommendedName>
</protein>
<dbReference type="InterPro" id="IPR036397">
    <property type="entry name" value="RNaseH_sf"/>
</dbReference>
<comment type="caution">
    <text evidence="2">The sequence shown here is derived from an EMBL/GenBank/DDBJ whole genome shotgun (WGS) entry which is preliminary data.</text>
</comment>
<gene>
    <name evidence="2" type="ORF">QLQ80_01200</name>
</gene>
<dbReference type="Gene3D" id="3.30.420.10">
    <property type="entry name" value="Ribonuclease H-like superfamily/Ribonuclease H"/>
    <property type="match status" value="1"/>
</dbReference>
<dbReference type="PROSITE" id="PS50994">
    <property type="entry name" value="INTEGRASE"/>
    <property type="match status" value="1"/>
</dbReference>
<dbReference type="GO" id="GO:0015074">
    <property type="term" value="P:DNA integration"/>
    <property type="evidence" value="ECO:0007669"/>
    <property type="project" value="InterPro"/>
</dbReference>
<feature type="domain" description="Integrase catalytic" evidence="1">
    <location>
        <begin position="18"/>
        <end position="101"/>
    </location>
</feature>
<evidence type="ECO:0000313" key="3">
    <source>
        <dbReference type="Proteomes" id="UP001224428"/>
    </source>
</evidence>
<dbReference type="InterPro" id="IPR012337">
    <property type="entry name" value="RNaseH-like_sf"/>
</dbReference>
<evidence type="ECO:0000313" key="2">
    <source>
        <dbReference type="EMBL" id="MDJ1645705.1"/>
    </source>
</evidence>
<accession>A0AAJ1UWQ8</accession>
<proteinExistence type="predicted"/>
<organism evidence="2 3">
    <name type="scientific">Mycoplasma phocimorsus</name>
    <dbReference type="NCBI Taxonomy" id="3045839"/>
    <lineage>
        <taxon>Bacteria</taxon>
        <taxon>Bacillati</taxon>
        <taxon>Mycoplasmatota</taxon>
        <taxon>Mollicutes</taxon>
        <taxon>Mycoplasmataceae</taxon>
        <taxon>Mycoplasma</taxon>
    </lineage>
</organism>
<dbReference type="AlphaFoldDB" id="A0AAJ1UWQ8"/>
<dbReference type="EMBL" id="JASDDP010000012">
    <property type="protein sequence ID" value="MDJ1645705.1"/>
    <property type="molecule type" value="Genomic_DNA"/>
</dbReference>
<keyword evidence="3" id="KW-1185">Reference proteome</keyword>
<dbReference type="SUPFAM" id="SSF53098">
    <property type="entry name" value="Ribonuclease H-like"/>
    <property type="match status" value="1"/>
</dbReference>
<dbReference type="GO" id="GO:0003676">
    <property type="term" value="F:nucleic acid binding"/>
    <property type="evidence" value="ECO:0007669"/>
    <property type="project" value="InterPro"/>
</dbReference>
<name>A0AAJ1UWQ8_9MOLU</name>
<evidence type="ECO:0000259" key="1">
    <source>
        <dbReference type="PROSITE" id="PS50994"/>
    </source>
</evidence>